<evidence type="ECO:0000313" key="7">
    <source>
        <dbReference type="EMBL" id="QLB49875.1"/>
    </source>
</evidence>
<keyword evidence="2" id="KW-0479">Metal-binding</keyword>
<dbReference type="Pfam" id="PF04055">
    <property type="entry name" value="Radical_SAM"/>
    <property type="match status" value="1"/>
</dbReference>
<evidence type="ECO:0000259" key="5">
    <source>
        <dbReference type="Pfam" id="PF04055"/>
    </source>
</evidence>
<dbReference type="PANTHER" id="PTHR11228:SF7">
    <property type="entry name" value="PQQA PEPTIDE CYCLASE"/>
    <property type="match status" value="1"/>
</dbReference>
<dbReference type="InterPro" id="IPR058240">
    <property type="entry name" value="rSAM_sf"/>
</dbReference>
<dbReference type="SFLD" id="SFLDS00029">
    <property type="entry name" value="Radical_SAM"/>
    <property type="match status" value="1"/>
</dbReference>
<feature type="domain" description="4Fe4S-binding SPASM" evidence="6">
    <location>
        <begin position="269"/>
        <end position="331"/>
    </location>
</feature>
<dbReference type="NCBIfam" id="TIGR04085">
    <property type="entry name" value="rSAM_more_4Fe4S"/>
    <property type="match status" value="1"/>
</dbReference>
<proteinExistence type="predicted"/>
<dbReference type="Pfam" id="PF13186">
    <property type="entry name" value="SPASM"/>
    <property type="match status" value="1"/>
</dbReference>
<keyword evidence="1" id="KW-0949">S-adenosyl-L-methionine</keyword>
<evidence type="ECO:0000256" key="4">
    <source>
        <dbReference type="ARBA" id="ARBA00023014"/>
    </source>
</evidence>
<dbReference type="InterPro" id="IPR050377">
    <property type="entry name" value="Radical_SAM_PqqE_MftC-like"/>
</dbReference>
<dbReference type="Proteomes" id="UP000509535">
    <property type="component" value="Chromosome"/>
</dbReference>
<reference evidence="7 8" key="1">
    <citation type="submission" date="2019-06" db="EMBL/GenBank/DDBJ databases">
        <title>The organization of the Streptococcus sanguinis genomes.</title>
        <authorList>
            <person name="Wang H.Y."/>
            <person name="Chen Y.Y.M."/>
            <person name="Wu C.H."/>
        </authorList>
    </citation>
    <scope>NUCLEOTIDE SEQUENCE [LARGE SCALE GENOMIC DNA]</scope>
    <source>
        <strain evidence="7 8">CGMH058</strain>
    </source>
</reference>
<evidence type="ECO:0000256" key="3">
    <source>
        <dbReference type="ARBA" id="ARBA00023004"/>
    </source>
</evidence>
<keyword evidence="3" id="KW-0408">Iron</keyword>
<organism evidence="7 8">
    <name type="scientific">Streptococcus sanguinis</name>
    <dbReference type="NCBI Taxonomy" id="1305"/>
    <lineage>
        <taxon>Bacteria</taxon>
        <taxon>Bacillati</taxon>
        <taxon>Bacillota</taxon>
        <taxon>Bacilli</taxon>
        <taxon>Lactobacillales</taxon>
        <taxon>Streptococcaceae</taxon>
        <taxon>Streptococcus</taxon>
    </lineage>
</organism>
<protein>
    <submittedName>
        <fullName evidence="7">Radical SAM protein</fullName>
    </submittedName>
</protein>
<evidence type="ECO:0000256" key="2">
    <source>
        <dbReference type="ARBA" id="ARBA00022723"/>
    </source>
</evidence>
<gene>
    <name evidence="7" type="ORF">FDP16_04635</name>
</gene>
<evidence type="ECO:0000256" key="1">
    <source>
        <dbReference type="ARBA" id="ARBA00022691"/>
    </source>
</evidence>
<sequence>MEKQNILEVSQNLGNDFDLPYYIYFKVKSDTNEKVISPLKIGLKITNACHFRCPYCFVIKEEDYLSFDNLKIVMSKLPQLPYEVYLTGGEATLHPEFSKIVNYLVELGILVKLHTTGVIPEKNRTYIISNLEKFSSIQISIDSIKNFDKLRPNHIDTNPLDKICSFVKECLSRDYKKLLVNIVVSSLNINELDEIIDFCYNHGLVRIHLSSIFSINSRLLVSDEKYATHYNKIILKYSNLGYNFLTSPFCHPWSLAIKSRIEYNSPLYCPAQKTEFEIDMHGDVYPCPFLHDETHFMGNLITEDFEKVWYSGVDKLNRTAWSNDDKCKNCKLFNDCGGGCYAMAFASKLEYDKRCILHENK</sequence>
<dbReference type="PANTHER" id="PTHR11228">
    <property type="entry name" value="RADICAL SAM DOMAIN PROTEIN"/>
    <property type="match status" value="1"/>
</dbReference>
<accession>A0A7H8UZQ7</accession>
<dbReference type="AlphaFoldDB" id="A0A7H8UZQ7"/>
<dbReference type="SFLD" id="SFLDG01067">
    <property type="entry name" value="SPASM/twitch_domain_containing"/>
    <property type="match status" value="1"/>
</dbReference>
<dbReference type="SUPFAM" id="SSF102114">
    <property type="entry name" value="Radical SAM enzymes"/>
    <property type="match status" value="1"/>
</dbReference>
<dbReference type="InterPro" id="IPR013785">
    <property type="entry name" value="Aldolase_TIM"/>
</dbReference>
<keyword evidence="4" id="KW-0411">Iron-sulfur</keyword>
<dbReference type="InterPro" id="IPR007197">
    <property type="entry name" value="rSAM"/>
</dbReference>
<dbReference type="GO" id="GO:0046872">
    <property type="term" value="F:metal ion binding"/>
    <property type="evidence" value="ECO:0007669"/>
    <property type="project" value="UniProtKB-KW"/>
</dbReference>
<evidence type="ECO:0000259" key="6">
    <source>
        <dbReference type="Pfam" id="PF13186"/>
    </source>
</evidence>
<dbReference type="GO" id="GO:0051536">
    <property type="term" value="F:iron-sulfur cluster binding"/>
    <property type="evidence" value="ECO:0007669"/>
    <property type="project" value="UniProtKB-KW"/>
</dbReference>
<feature type="domain" description="Radical SAM core" evidence="5">
    <location>
        <begin position="44"/>
        <end position="199"/>
    </location>
</feature>
<dbReference type="InterPro" id="IPR023885">
    <property type="entry name" value="4Fe4S-binding_SPASM_dom"/>
</dbReference>
<dbReference type="RefSeq" id="WP_176798728.1">
    <property type="nucleotide sequence ID" value="NZ_CP040798.1"/>
</dbReference>
<evidence type="ECO:0000313" key="8">
    <source>
        <dbReference type="Proteomes" id="UP000509535"/>
    </source>
</evidence>
<dbReference type="SFLD" id="SFLDG01386">
    <property type="entry name" value="main_SPASM_domain-containing"/>
    <property type="match status" value="1"/>
</dbReference>
<dbReference type="GO" id="GO:0003824">
    <property type="term" value="F:catalytic activity"/>
    <property type="evidence" value="ECO:0007669"/>
    <property type="project" value="InterPro"/>
</dbReference>
<dbReference type="EMBL" id="CP040798">
    <property type="protein sequence ID" value="QLB49875.1"/>
    <property type="molecule type" value="Genomic_DNA"/>
</dbReference>
<dbReference type="Gene3D" id="3.20.20.70">
    <property type="entry name" value="Aldolase class I"/>
    <property type="match status" value="1"/>
</dbReference>
<name>A0A7H8UZQ7_STRSA</name>